<dbReference type="SUPFAM" id="SSF81301">
    <property type="entry name" value="Nucleotidyltransferase"/>
    <property type="match status" value="1"/>
</dbReference>
<dbReference type="RefSeq" id="WP_268051730.1">
    <property type="nucleotide sequence ID" value="NZ_JAPQES010000008.1"/>
</dbReference>
<dbReference type="InterPro" id="IPR007344">
    <property type="entry name" value="GrpB/CoaE"/>
</dbReference>
<dbReference type="InterPro" id="IPR043519">
    <property type="entry name" value="NT_sf"/>
</dbReference>
<reference evidence="1" key="1">
    <citation type="submission" date="2022-12" db="EMBL/GenBank/DDBJ databases">
        <authorList>
            <person name="Wang J."/>
        </authorList>
    </citation>
    <scope>NUCLEOTIDE SEQUENCE</scope>
    <source>
        <strain evidence="1">HY-42-06</strain>
    </source>
</reference>
<evidence type="ECO:0000313" key="1">
    <source>
        <dbReference type="EMBL" id="MCY6372684.1"/>
    </source>
</evidence>
<dbReference type="PANTHER" id="PTHR34822:SF1">
    <property type="entry name" value="GRPB FAMILY PROTEIN"/>
    <property type="match status" value="1"/>
</dbReference>
<proteinExistence type="predicted"/>
<protein>
    <submittedName>
        <fullName evidence="1">GrpB family protein</fullName>
    </submittedName>
</protein>
<accession>A0ABT4CUF7</accession>
<sequence length="181" mass="21268">MTNNESKIRVIKVIPYNSKWIDEFKTESENILKIMENDIVKIHHIGSTSIPRMSAKSVIDILIEINNIKNVDKYNNAMKSIGYEVMGEYGIIGRRFFLKGIYNRTHHVHIFQVGNPEIKRHLNFRDYMTVHPKEAEKYSKLKQELALEFPNDINGYCNGKDKFIKEIDFKAEVWAYTKIVE</sequence>
<dbReference type="PANTHER" id="PTHR34822">
    <property type="entry name" value="GRPB DOMAIN PROTEIN (AFU_ORTHOLOGUE AFUA_1G01530)"/>
    <property type="match status" value="1"/>
</dbReference>
<dbReference type="Proteomes" id="UP001079657">
    <property type="component" value="Unassembled WGS sequence"/>
</dbReference>
<organism evidence="1 2">
    <name type="scientific">Clostridium ganghwense</name>
    <dbReference type="NCBI Taxonomy" id="312089"/>
    <lineage>
        <taxon>Bacteria</taxon>
        <taxon>Bacillati</taxon>
        <taxon>Bacillota</taxon>
        <taxon>Clostridia</taxon>
        <taxon>Eubacteriales</taxon>
        <taxon>Clostridiaceae</taxon>
        <taxon>Clostridium</taxon>
    </lineage>
</organism>
<dbReference type="Gene3D" id="3.30.460.10">
    <property type="entry name" value="Beta Polymerase, domain 2"/>
    <property type="match status" value="1"/>
</dbReference>
<dbReference type="EMBL" id="JAPQES010000008">
    <property type="protein sequence ID" value="MCY6372684.1"/>
    <property type="molecule type" value="Genomic_DNA"/>
</dbReference>
<evidence type="ECO:0000313" key="2">
    <source>
        <dbReference type="Proteomes" id="UP001079657"/>
    </source>
</evidence>
<keyword evidence="2" id="KW-1185">Reference proteome</keyword>
<dbReference type="Pfam" id="PF04229">
    <property type="entry name" value="GrpB"/>
    <property type="match status" value="1"/>
</dbReference>
<name>A0ABT4CUF7_9CLOT</name>
<gene>
    <name evidence="1" type="ORF">OXH55_18920</name>
</gene>
<comment type="caution">
    <text evidence="1">The sequence shown here is derived from an EMBL/GenBank/DDBJ whole genome shotgun (WGS) entry which is preliminary data.</text>
</comment>